<feature type="transmembrane region" description="Helical" evidence="7">
    <location>
        <begin position="91"/>
        <end position="114"/>
    </location>
</feature>
<feature type="transmembrane region" description="Helical" evidence="7">
    <location>
        <begin position="164"/>
        <end position="187"/>
    </location>
</feature>
<feature type="transmembrane region" description="Helical" evidence="7">
    <location>
        <begin position="12"/>
        <end position="31"/>
    </location>
</feature>
<evidence type="ECO:0000313" key="8">
    <source>
        <dbReference type="EMBL" id="MDI6450957.1"/>
    </source>
</evidence>
<keyword evidence="9" id="KW-1185">Reference proteome</keyword>
<comment type="caution">
    <text evidence="8">The sequence shown here is derived from an EMBL/GenBank/DDBJ whole genome shotgun (WGS) entry which is preliminary data.</text>
</comment>
<dbReference type="EMBL" id="JASCXX010000026">
    <property type="protein sequence ID" value="MDI6450957.1"/>
    <property type="molecule type" value="Genomic_DNA"/>
</dbReference>
<dbReference type="PANTHER" id="PTHR30477">
    <property type="entry name" value="ABC-TRANSPORTER METAL-BINDING PROTEIN"/>
    <property type="match status" value="1"/>
</dbReference>
<proteinExistence type="inferred from homology"/>
<feature type="transmembrane region" description="Helical" evidence="7">
    <location>
        <begin position="134"/>
        <end position="152"/>
    </location>
</feature>
<comment type="subcellular location">
    <subcellularLocation>
        <location evidence="6">Cell membrane</location>
        <topology evidence="6">Multi-pass membrane protein</topology>
    </subcellularLocation>
    <subcellularLocation>
        <location evidence="1">Membrane</location>
        <topology evidence="1">Multi-pass membrane protein</topology>
    </subcellularLocation>
</comment>
<organism evidence="8 9">
    <name type="scientific">Anaerobaca lacustris</name>
    <dbReference type="NCBI Taxonomy" id="3044600"/>
    <lineage>
        <taxon>Bacteria</taxon>
        <taxon>Pseudomonadati</taxon>
        <taxon>Planctomycetota</taxon>
        <taxon>Phycisphaerae</taxon>
        <taxon>Sedimentisphaerales</taxon>
        <taxon>Anaerobacaceae</taxon>
        <taxon>Anaerobaca</taxon>
    </lineage>
</organism>
<dbReference type="InterPro" id="IPR001626">
    <property type="entry name" value="ABC_TroCD"/>
</dbReference>
<dbReference type="InterPro" id="IPR037294">
    <property type="entry name" value="ABC_BtuC-like"/>
</dbReference>
<evidence type="ECO:0000256" key="1">
    <source>
        <dbReference type="ARBA" id="ARBA00004141"/>
    </source>
</evidence>
<feature type="transmembrane region" description="Helical" evidence="7">
    <location>
        <begin position="193"/>
        <end position="213"/>
    </location>
</feature>
<dbReference type="Pfam" id="PF00950">
    <property type="entry name" value="ABC-3"/>
    <property type="match status" value="1"/>
</dbReference>
<accession>A0AAW6U326</accession>
<evidence type="ECO:0000256" key="7">
    <source>
        <dbReference type="SAM" id="Phobius"/>
    </source>
</evidence>
<feature type="transmembrane region" description="Helical" evidence="7">
    <location>
        <begin position="218"/>
        <end position="238"/>
    </location>
</feature>
<keyword evidence="5 7" id="KW-0472">Membrane</keyword>
<gene>
    <name evidence="8" type="ORF">QJ522_17990</name>
</gene>
<evidence type="ECO:0000256" key="6">
    <source>
        <dbReference type="RuleBase" id="RU003943"/>
    </source>
</evidence>
<comment type="similarity">
    <text evidence="2 6">Belongs to the ABC-3 integral membrane protein family.</text>
</comment>
<sequence>MIDSVRSLLTVFPYAIAAGFLIATVCSLLGVFVILKRVVFIGIALSEAAALGVAAAIMFHIHPFLGATVVTLATVAILAYPFERQRLPRDAVLGIIFVLASSLSVLLVARSGFGLHEVQSLLYGDLILTDRTDLAIILVTLVPVLIYLLVFIRPSLYTFLDREAARVMGVRVMIWELLFFFSLGVAVSAASKVAGALLVFCYLVVTPSAALLLSKRLWLVMFSAVLVSVAATMIGMVWSFRSDLPTNQAVAAVACGLFAAVLVLVGIRRLLVRRVPAESIRLAGS</sequence>
<protein>
    <submittedName>
        <fullName evidence="8">Metal ABC transporter permease</fullName>
    </submittedName>
</protein>
<dbReference type="AlphaFoldDB" id="A0AAW6U326"/>
<reference evidence="8" key="1">
    <citation type="submission" date="2023-05" db="EMBL/GenBank/DDBJ databases">
        <title>Anaerotaeda fermentans gen. nov., sp. nov., a novel anaerobic planctomycete of the new family within the order Sedimentisphaerales isolated from Taman Peninsula, Russia.</title>
        <authorList>
            <person name="Khomyakova M.A."/>
            <person name="Merkel A.Y."/>
            <person name="Slobodkin A.I."/>
        </authorList>
    </citation>
    <scope>NUCLEOTIDE SEQUENCE</scope>
    <source>
        <strain evidence="8">M17dextr</strain>
    </source>
</reference>
<feature type="transmembrane region" description="Helical" evidence="7">
    <location>
        <begin position="38"/>
        <end position="58"/>
    </location>
</feature>
<keyword evidence="3 6" id="KW-0812">Transmembrane</keyword>
<keyword evidence="6" id="KW-0813">Transport</keyword>
<feature type="transmembrane region" description="Helical" evidence="7">
    <location>
        <begin position="64"/>
        <end position="82"/>
    </location>
</feature>
<dbReference type="GO" id="GO:0043190">
    <property type="term" value="C:ATP-binding cassette (ABC) transporter complex"/>
    <property type="evidence" value="ECO:0007669"/>
    <property type="project" value="InterPro"/>
</dbReference>
<evidence type="ECO:0000256" key="5">
    <source>
        <dbReference type="ARBA" id="ARBA00023136"/>
    </source>
</evidence>
<dbReference type="Gene3D" id="1.10.3470.10">
    <property type="entry name" value="ABC transporter involved in vitamin B12 uptake, BtuC"/>
    <property type="match status" value="1"/>
</dbReference>
<dbReference type="SUPFAM" id="SSF81345">
    <property type="entry name" value="ABC transporter involved in vitamin B12 uptake, BtuC"/>
    <property type="match status" value="1"/>
</dbReference>
<evidence type="ECO:0000256" key="3">
    <source>
        <dbReference type="ARBA" id="ARBA00022692"/>
    </source>
</evidence>
<name>A0AAW6U326_9BACT</name>
<feature type="transmembrane region" description="Helical" evidence="7">
    <location>
        <begin position="250"/>
        <end position="271"/>
    </location>
</feature>
<dbReference type="GO" id="GO:0055085">
    <property type="term" value="P:transmembrane transport"/>
    <property type="evidence" value="ECO:0007669"/>
    <property type="project" value="InterPro"/>
</dbReference>
<evidence type="ECO:0000256" key="2">
    <source>
        <dbReference type="ARBA" id="ARBA00008034"/>
    </source>
</evidence>
<dbReference type="RefSeq" id="WP_349246364.1">
    <property type="nucleotide sequence ID" value="NZ_JASCXX010000026.1"/>
</dbReference>
<evidence type="ECO:0000313" key="9">
    <source>
        <dbReference type="Proteomes" id="UP001431776"/>
    </source>
</evidence>
<dbReference type="GO" id="GO:0010043">
    <property type="term" value="P:response to zinc ion"/>
    <property type="evidence" value="ECO:0007669"/>
    <property type="project" value="TreeGrafter"/>
</dbReference>
<dbReference type="PANTHER" id="PTHR30477:SF19">
    <property type="entry name" value="METAL ABC TRANSPORTER PERMEASE"/>
    <property type="match status" value="1"/>
</dbReference>
<keyword evidence="4 7" id="KW-1133">Transmembrane helix</keyword>
<evidence type="ECO:0000256" key="4">
    <source>
        <dbReference type="ARBA" id="ARBA00022989"/>
    </source>
</evidence>
<dbReference type="Proteomes" id="UP001431776">
    <property type="component" value="Unassembled WGS sequence"/>
</dbReference>